<dbReference type="PANTHER" id="PTHR43698">
    <property type="entry name" value="RIBD C-TERMINAL DOMAIN CONTAINING PROTEIN"/>
    <property type="match status" value="1"/>
</dbReference>
<protein>
    <submittedName>
        <fullName evidence="2">Cupin domain-containing protein</fullName>
    </submittedName>
</protein>
<evidence type="ECO:0000313" key="3">
    <source>
        <dbReference type="Proteomes" id="UP001367771"/>
    </source>
</evidence>
<keyword evidence="3" id="KW-1185">Reference proteome</keyword>
<dbReference type="SUPFAM" id="SSF51182">
    <property type="entry name" value="RmlC-like cupins"/>
    <property type="match status" value="1"/>
</dbReference>
<evidence type="ECO:0000259" key="1">
    <source>
        <dbReference type="Pfam" id="PF07883"/>
    </source>
</evidence>
<sequence>MLVTFAPGARTVWHTHPAGQTIIVTAGRGWAQREGRPREEILRGDTIVFDAGERHWHGATATTGMSHIAMTESIDGSAVTWLDPVTDTDYRD</sequence>
<accession>A0ABU8H1A0</accession>
<evidence type="ECO:0000313" key="2">
    <source>
        <dbReference type="EMBL" id="MEI5686761.1"/>
    </source>
</evidence>
<dbReference type="InterPro" id="IPR011051">
    <property type="entry name" value="RmlC_Cupin_sf"/>
</dbReference>
<proteinExistence type="predicted"/>
<dbReference type="Gene3D" id="2.60.120.10">
    <property type="entry name" value="Jelly Rolls"/>
    <property type="match status" value="1"/>
</dbReference>
<organism evidence="2 3">
    <name type="scientific">Sphingomonas kyungheensis</name>
    <dbReference type="NCBI Taxonomy" id="1069987"/>
    <lineage>
        <taxon>Bacteria</taxon>
        <taxon>Pseudomonadati</taxon>
        <taxon>Pseudomonadota</taxon>
        <taxon>Alphaproteobacteria</taxon>
        <taxon>Sphingomonadales</taxon>
        <taxon>Sphingomonadaceae</taxon>
        <taxon>Sphingomonas</taxon>
    </lineage>
</organism>
<dbReference type="Pfam" id="PF07883">
    <property type="entry name" value="Cupin_2"/>
    <property type="match status" value="1"/>
</dbReference>
<dbReference type="InterPro" id="IPR047263">
    <property type="entry name" value="HNL-like_cupin"/>
</dbReference>
<dbReference type="PANTHER" id="PTHR43698:SF1">
    <property type="entry name" value="BLL4564 PROTEIN"/>
    <property type="match status" value="1"/>
</dbReference>
<reference evidence="2 3" key="1">
    <citation type="journal article" date="2013" name="Int. J. Syst. Evol. Microbiol.">
        <title>Sphingomonas kyungheensis sp. nov., a bacterium with ginsenoside-converting activity isolated from soil of a ginseng field.</title>
        <authorList>
            <person name="Son H.M."/>
            <person name="Yang J.E."/>
            <person name="Park Y."/>
            <person name="Han C.K."/>
            <person name="Kim S.G."/>
            <person name="Kook M."/>
            <person name="Yi T.H."/>
        </authorList>
    </citation>
    <scope>NUCLEOTIDE SEQUENCE [LARGE SCALE GENOMIC DNA]</scope>
    <source>
        <strain evidence="2 3">LMG 26582</strain>
    </source>
</reference>
<dbReference type="InterPro" id="IPR013096">
    <property type="entry name" value="Cupin_2"/>
</dbReference>
<gene>
    <name evidence="2" type="ORF">V8201_06675</name>
</gene>
<name>A0ABU8H1A0_9SPHN</name>
<dbReference type="EMBL" id="JBBBDM010000002">
    <property type="protein sequence ID" value="MEI5686761.1"/>
    <property type="molecule type" value="Genomic_DNA"/>
</dbReference>
<dbReference type="CDD" id="cd02233">
    <property type="entry name" value="cupin_HNL-like"/>
    <property type="match status" value="1"/>
</dbReference>
<comment type="caution">
    <text evidence="2">The sequence shown here is derived from an EMBL/GenBank/DDBJ whole genome shotgun (WGS) entry which is preliminary data.</text>
</comment>
<feature type="domain" description="Cupin type-2" evidence="1">
    <location>
        <begin position="1"/>
        <end position="63"/>
    </location>
</feature>
<dbReference type="Proteomes" id="UP001367771">
    <property type="component" value="Unassembled WGS sequence"/>
</dbReference>
<dbReference type="InterPro" id="IPR014710">
    <property type="entry name" value="RmlC-like_jellyroll"/>
</dbReference>